<organism evidence="1 2">
    <name type="scientific">Kickxella alabastrina</name>
    <dbReference type="NCBI Taxonomy" id="61397"/>
    <lineage>
        <taxon>Eukaryota</taxon>
        <taxon>Fungi</taxon>
        <taxon>Fungi incertae sedis</taxon>
        <taxon>Zoopagomycota</taxon>
        <taxon>Kickxellomycotina</taxon>
        <taxon>Kickxellomycetes</taxon>
        <taxon>Kickxellales</taxon>
        <taxon>Kickxellaceae</taxon>
        <taxon>Kickxella</taxon>
    </lineage>
</organism>
<sequence>MGFKNPKTRKGNKEPNYEDDKVERDLDPTKKVLSGGGKVAKKNNRNTSDAPKAFQHIMKFMEMKKRNDQAKQQQKQKEQTIAASAAGKKQTTVGPKAITEDLKIMPGETMGEFNKRVKNKMENNMQLIGSNFEAKAKGNSNPAKDEGDEVVVSTRSDRKKRNDAVRKQRRQAKKNKNKDSDDDEDDQAAYARRKASAAAQPRFGEQAEAPPIFKALPKQMFKKMVPMPDSKEEAHATKIKEEVAVKKMIQRTARLSPLERMQAKRKAKLEGPSGDTAAEKRIIEAEREKAIRRYRMLRVARESAKHKK</sequence>
<comment type="caution">
    <text evidence="1">The sequence shown here is derived from an EMBL/GenBank/DDBJ whole genome shotgun (WGS) entry which is preliminary data.</text>
</comment>
<name>A0ACC1IAW7_9FUNG</name>
<keyword evidence="2" id="KW-1185">Reference proteome</keyword>
<dbReference type="EMBL" id="JANBPG010001159">
    <property type="protein sequence ID" value="KAJ1891426.1"/>
    <property type="molecule type" value="Genomic_DNA"/>
</dbReference>
<dbReference type="Proteomes" id="UP001150581">
    <property type="component" value="Unassembled WGS sequence"/>
</dbReference>
<evidence type="ECO:0000313" key="1">
    <source>
        <dbReference type="EMBL" id="KAJ1891426.1"/>
    </source>
</evidence>
<protein>
    <submittedName>
        <fullName evidence="1">Uncharacterized protein</fullName>
    </submittedName>
</protein>
<accession>A0ACC1IAW7</accession>
<evidence type="ECO:0000313" key="2">
    <source>
        <dbReference type="Proteomes" id="UP001150581"/>
    </source>
</evidence>
<reference evidence="1" key="1">
    <citation type="submission" date="2022-07" db="EMBL/GenBank/DDBJ databases">
        <title>Phylogenomic reconstructions and comparative analyses of Kickxellomycotina fungi.</title>
        <authorList>
            <person name="Reynolds N.K."/>
            <person name="Stajich J.E."/>
            <person name="Barry K."/>
            <person name="Grigoriev I.V."/>
            <person name="Crous P."/>
            <person name="Smith M.E."/>
        </authorList>
    </citation>
    <scope>NUCLEOTIDE SEQUENCE</scope>
    <source>
        <strain evidence="1">Benny 63K</strain>
    </source>
</reference>
<proteinExistence type="predicted"/>
<gene>
    <name evidence="1" type="ORF">LPJ66_006929</name>
</gene>